<organism evidence="6 7">
    <name type="scientific">Naematelia encephala</name>
    <dbReference type="NCBI Taxonomy" id="71784"/>
    <lineage>
        <taxon>Eukaryota</taxon>
        <taxon>Fungi</taxon>
        <taxon>Dikarya</taxon>
        <taxon>Basidiomycota</taxon>
        <taxon>Agaricomycotina</taxon>
        <taxon>Tremellomycetes</taxon>
        <taxon>Tremellales</taxon>
        <taxon>Naemateliaceae</taxon>
        <taxon>Naematelia</taxon>
    </lineage>
</organism>
<name>A0A1Y2AVU8_9TREE</name>
<evidence type="ECO:0000313" key="6">
    <source>
        <dbReference type="EMBL" id="ORY26698.1"/>
    </source>
</evidence>
<dbReference type="InterPro" id="IPR030878">
    <property type="entry name" value="Ribosomal_uL15"/>
</dbReference>
<dbReference type="PANTHER" id="PTHR12934:SF11">
    <property type="entry name" value="LARGE RIBOSOMAL SUBUNIT PROTEIN UL15M"/>
    <property type="match status" value="1"/>
</dbReference>
<dbReference type="InterPro" id="IPR021131">
    <property type="entry name" value="Ribosomal_uL15/eL18"/>
</dbReference>
<keyword evidence="2 6" id="KW-0689">Ribosomal protein</keyword>
<dbReference type="FunCoup" id="A0A1Y2AVU8">
    <property type="interactions" value="217"/>
</dbReference>
<evidence type="ECO:0000256" key="4">
    <source>
        <dbReference type="SAM" id="MobiDB-lite"/>
    </source>
</evidence>
<evidence type="ECO:0000256" key="3">
    <source>
        <dbReference type="ARBA" id="ARBA00023274"/>
    </source>
</evidence>
<dbReference type="HAMAP" id="MF_01341">
    <property type="entry name" value="Ribosomal_uL15"/>
    <property type="match status" value="1"/>
</dbReference>
<evidence type="ECO:0000256" key="1">
    <source>
        <dbReference type="ARBA" id="ARBA00007320"/>
    </source>
</evidence>
<evidence type="ECO:0000259" key="5">
    <source>
        <dbReference type="Pfam" id="PF00828"/>
    </source>
</evidence>
<dbReference type="NCBIfam" id="TIGR01071">
    <property type="entry name" value="rplO_bact"/>
    <property type="match status" value="1"/>
</dbReference>
<dbReference type="STRING" id="71784.A0A1Y2AVU8"/>
<dbReference type="GO" id="GO:0006412">
    <property type="term" value="P:translation"/>
    <property type="evidence" value="ECO:0007669"/>
    <property type="project" value="InterPro"/>
</dbReference>
<dbReference type="GO" id="GO:0005762">
    <property type="term" value="C:mitochondrial large ribosomal subunit"/>
    <property type="evidence" value="ECO:0007669"/>
    <property type="project" value="TreeGrafter"/>
</dbReference>
<accession>A0A1Y2AVU8</accession>
<dbReference type="InterPro" id="IPR005749">
    <property type="entry name" value="Ribosomal_uL15_bac-type"/>
</dbReference>
<comment type="similarity">
    <text evidence="1">Belongs to the universal ribosomal protein uL15 family.</text>
</comment>
<comment type="caution">
    <text evidence="6">The sequence shown here is derived from an EMBL/GenBank/DDBJ whole genome shotgun (WGS) entry which is preliminary data.</text>
</comment>
<evidence type="ECO:0000256" key="2">
    <source>
        <dbReference type="ARBA" id="ARBA00022980"/>
    </source>
</evidence>
<feature type="region of interest" description="Disordered" evidence="4">
    <location>
        <begin position="50"/>
        <end position="89"/>
    </location>
</feature>
<dbReference type="Proteomes" id="UP000193986">
    <property type="component" value="Unassembled WGS sequence"/>
</dbReference>
<gene>
    <name evidence="6" type="ORF">BCR39DRAFT_540475</name>
</gene>
<feature type="compositionally biased region" description="Basic residues" evidence="4">
    <location>
        <begin position="58"/>
        <end position="74"/>
    </location>
</feature>
<dbReference type="OrthoDB" id="361383at2759"/>
<dbReference type="Gene3D" id="3.100.10.10">
    <property type="match status" value="1"/>
</dbReference>
<dbReference type="AlphaFoldDB" id="A0A1Y2AVU8"/>
<keyword evidence="7" id="KW-1185">Reference proteome</keyword>
<protein>
    <submittedName>
        <fullName evidence="6">Ribosomal protein L18e/L15P</fullName>
    </submittedName>
</protein>
<dbReference type="EMBL" id="MCFC01000045">
    <property type="protein sequence ID" value="ORY26698.1"/>
    <property type="molecule type" value="Genomic_DNA"/>
</dbReference>
<reference evidence="6 7" key="1">
    <citation type="submission" date="2016-07" db="EMBL/GenBank/DDBJ databases">
        <title>Pervasive Adenine N6-methylation of Active Genes in Fungi.</title>
        <authorList>
            <consortium name="DOE Joint Genome Institute"/>
            <person name="Mondo S.J."/>
            <person name="Dannebaum R.O."/>
            <person name="Kuo R.C."/>
            <person name="Labutti K."/>
            <person name="Haridas S."/>
            <person name="Kuo A."/>
            <person name="Salamov A."/>
            <person name="Ahrendt S.R."/>
            <person name="Lipzen A."/>
            <person name="Sullivan W."/>
            <person name="Andreopoulos W.B."/>
            <person name="Clum A."/>
            <person name="Lindquist E."/>
            <person name="Daum C."/>
            <person name="Ramamoorthy G.K."/>
            <person name="Gryganskyi A."/>
            <person name="Culley D."/>
            <person name="Magnuson J.K."/>
            <person name="James T.Y."/>
            <person name="O'Malley M.A."/>
            <person name="Stajich J.E."/>
            <person name="Spatafora J.W."/>
            <person name="Visel A."/>
            <person name="Grigoriev I.V."/>
        </authorList>
    </citation>
    <scope>NUCLEOTIDE SEQUENCE [LARGE SCALE GENOMIC DNA]</scope>
    <source>
        <strain evidence="6 7">68-887.2</strain>
    </source>
</reference>
<evidence type="ECO:0000313" key="7">
    <source>
        <dbReference type="Proteomes" id="UP000193986"/>
    </source>
</evidence>
<dbReference type="InterPro" id="IPR036227">
    <property type="entry name" value="Ribosomal_uL15/eL18_sf"/>
</dbReference>
<dbReference type="SUPFAM" id="SSF52080">
    <property type="entry name" value="Ribosomal proteins L15p and L18e"/>
    <property type="match status" value="1"/>
</dbReference>
<sequence>MSFRSLSTAFSALRLATSRLQPVNVAPFQVAAFASSSRLKAHYVGLDSLSPARGSTKERKRVGRGHSSGHGRKSGRGDKGAGARTGQKIPYLGFEGGQTPFWRRAPKRGFVNAFAKKLQPLSISRLQQWIAAGRIPTDEPITIRSVVQSNLVHGLSKKDGIKLLGNPDPSLPLPPLTIWLSAFSENAAKSIIDAGGDVKAVYHNKHSLWFELHPDKFKGKGYSAPRPIRRRDIMFYTDPKNHGYLADVKDEFIASLGFNPYFVKGREKDVDENAPIRGKWDVRVSRELYAGQELVPVPEE</sequence>
<proteinExistence type="inferred from homology"/>
<feature type="domain" description="Large ribosomal subunit protein uL15/eL18" evidence="5">
    <location>
        <begin position="120"/>
        <end position="198"/>
    </location>
</feature>
<dbReference type="InParanoid" id="A0A1Y2AVU8"/>
<keyword evidence="3" id="KW-0687">Ribonucleoprotein</keyword>
<dbReference type="PANTHER" id="PTHR12934">
    <property type="entry name" value="50S RIBOSOMAL PROTEIN L15"/>
    <property type="match status" value="1"/>
</dbReference>
<dbReference type="Pfam" id="PF00828">
    <property type="entry name" value="Ribosomal_L27A"/>
    <property type="match status" value="1"/>
</dbReference>
<dbReference type="GO" id="GO:0003735">
    <property type="term" value="F:structural constituent of ribosome"/>
    <property type="evidence" value="ECO:0007669"/>
    <property type="project" value="InterPro"/>
</dbReference>